<dbReference type="InterPro" id="IPR001387">
    <property type="entry name" value="Cro/C1-type_HTH"/>
</dbReference>
<dbReference type="SMART" id="SM00530">
    <property type="entry name" value="HTH_XRE"/>
    <property type="match status" value="1"/>
</dbReference>
<dbReference type="Pfam" id="PF13560">
    <property type="entry name" value="HTH_31"/>
    <property type="match status" value="1"/>
</dbReference>
<name>A0ABQ3KK20_9PSEU</name>
<dbReference type="EMBL" id="BNAW01000022">
    <property type="protein sequence ID" value="GHG23438.1"/>
    <property type="molecule type" value="Genomic_DNA"/>
</dbReference>
<evidence type="ECO:0000259" key="1">
    <source>
        <dbReference type="SMART" id="SM00530"/>
    </source>
</evidence>
<dbReference type="PANTHER" id="PTHR35010">
    <property type="entry name" value="BLL4672 PROTEIN-RELATED"/>
    <property type="match status" value="1"/>
</dbReference>
<evidence type="ECO:0000313" key="2">
    <source>
        <dbReference type="EMBL" id="GHG23438.1"/>
    </source>
</evidence>
<feature type="domain" description="HTH cro/C1-type" evidence="1">
    <location>
        <begin position="27"/>
        <end position="99"/>
    </location>
</feature>
<reference evidence="3" key="1">
    <citation type="journal article" date="2019" name="Int. J. Syst. Evol. Microbiol.">
        <title>The Global Catalogue of Microorganisms (GCM) 10K type strain sequencing project: providing services to taxonomists for standard genome sequencing and annotation.</title>
        <authorList>
            <consortium name="The Broad Institute Genomics Platform"/>
            <consortium name="The Broad Institute Genome Sequencing Center for Infectious Disease"/>
            <person name="Wu L."/>
            <person name="Ma J."/>
        </authorList>
    </citation>
    <scope>NUCLEOTIDE SEQUENCE [LARGE SCALE GENOMIC DNA]</scope>
    <source>
        <strain evidence="3">CGMCC 4.7680</strain>
    </source>
</reference>
<accession>A0ABQ3KK20</accession>
<comment type="caution">
    <text evidence="2">The sequence shown here is derived from an EMBL/GenBank/DDBJ whole genome shotgun (WGS) entry which is preliminary data.</text>
</comment>
<dbReference type="Proteomes" id="UP000649955">
    <property type="component" value="Unassembled WGS sequence"/>
</dbReference>
<organism evidence="2 3">
    <name type="scientific">Amycolatopsis bullii</name>
    <dbReference type="NCBI Taxonomy" id="941987"/>
    <lineage>
        <taxon>Bacteria</taxon>
        <taxon>Bacillati</taxon>
        <taxon>Actinomycetota</taxon>
        <taxon>Actinomycetes</taxon>
        <taxon>Pseudonocardiales</taxon>
        <taxon>Pseudonocardiaceae</taxon>
        <taxon>Amycolatopsis</taxon>
    </lineage>
</organism>
<dbReference type="Gene3D" id="3.30.450.180">
    <property type="match status" value="1"/>
</dbReference>
<dbReference type="CDD" id="cd00093">
    <property type="entry name" value="HTH_XRE"/>
    <property type="match status" value="1"/>
</dbReference>
<protein>
    <submittedName>
        <fullName evidence="2">Transcriptional regulator</fullName>
    </submittedName>
</protein>
<dbReference type="Gene3D" id="1.10.260.40">
    <property type="entry name" value="lambda repressor-like DNA-binding domains"/>
    <property type="match status" value="1"/>
</dbReference>
<dbReference type="InterPro" id="IPR041413">
    <property type="entry name" value="MLTR_LBD"/>
</dbReference>
<evidence type="ECO:0000313" key="3">
    <source>
        <dbReference type="Proteomes" id="UP000649955"/>
    </source>
</evidence>
<keyword evidence="3" id="KW-1185">Reference proteome</keyword>
<gene>
    <name evidence="2" type="ORF">GCM10017567_48080</name>
</gene>
<sequence>MSYPSGTMVRMTSTQVHTSHREELGQFLKACRARIGPEEVGLPPGVRRRTSGLRREEVALLAGVGVTWYTWLEQGRPINASAQVLDAVARTLRMDHPEREHLYRLAELTPSRLPSSVEVVPDAVREVLRALDPLPATVINGRFDVLESNAAQTELFWEWHSLPCLHKNLLWCCVTEPNARRMLLNYDEEVPHMVARMRAEYGRHVGDPSWEEDIRRLAALSPEFAALWARHEVAEPRPRLREFQHPRAGRMRLRLTELAVSEAPGLRIQVSTPDDASTWALLPLTRREGS</sequence>
<dbReference type="Pfam" id="PF17765">
    <property type="entry name" value="MLTR_LBD"/>
    <property type="match status" value="1"/>
</dbReference>
<proteinExistence type="predicted"/>
<dbReference type="SUPFAM" id="SSF47413">
    <property type="entry name" value="lambda repressor-like DNA-binding domains"/>
    <property type="match status" value="1"/>
</dbReference>
<dbReference type="InterPro" id="IPR010982">
    <property type="entry name" value="Lambda_DNA-bd_dom_sf"/>
</dbReference>
<dbReference type="PANTHER" id="PTHR35010:SF2">
    <property type="entry name" value="BLL4672 PROTEIN"/>
    <property type="match status" value="1"/>
</dbReference>